<evidence type="ECO:0000313" key="2">
    <source>
        <dbReference type="EMBL" id="PTR01261.1"/>
    </source>
</evidence>
<evidence type="ECO:0008006" key="4">
    <source>
        <dbReference type="Google" id="ProtNLM"/>
    </source>
</evidence>
<feature type="transmembrane region" description="Helical" evidence="1">
    <location>
        <begin position="153"/>
        <end position="171"/>
    </location>
</feature>
<evidence type="ECO:0000313" key="3">
    <source>
        <dbReference type="Proteomes" id="UP000244168"/>
    </source>
</evidence>
<keyword evidence="1" id="KW-0472">Membrane</keyword>
<dbReference type="Proteomes" id="UP000244168">
    <property type="component" value="Unassembled WGS sequence"/>
</dbReference>
<accession>A0A2T5JFQ4</accession>
<reference evidence="2 3" key="1">
    <citation type="submission" date="2018-04" db="EMBL/GenBank/DDBJ databases">
        <title>Genomic Encyclopedia of Archaeal and Bacterial Type Strains, Phase II (KMG-II): from individual species to whole genera.</title>
        <authorList>
            <person name="Goeker M."/>
        </authorList>
    </citation>
    <scope>NUCLEOTIDE SEQUENCE [LARGE SCALE GENOMIC DNA]</scope>
    <source>
        <strain evidence="2 3">DSM 26809</strain>
    </source>
</reference>
<dbReference type="EMBL" id="QAOQ01000001">
    <property type="protein sequence ID" value="PTR01261.1"/>
    <property type="molecule type" value="Genomic_DNA"/>
</dbReference>
<evidence type="ECO:0000256" key="1">
    <source>
        <dbReference type="SAM" id="Phobius"/>
    </source>
</evidence>
<feature type="transmembrane region" description="Helical" evidence="1">
    <location>
        <begin position="325"/>
        <end position="343"/>
    </location>
</feature>
<keyword evidence="1" id="KW-1133">Transmembrane helix</keyword>
<sequence>MPDLKSLHKPILAITALLTFLISVLTFIHPPALYPDTAYGFQVLRNMRMGGEFNILPRPDQEDISKSLHYFLAWWSPGQYLVPYLFIKLFGLNIGRAVAVTVALGSFIGLWGFYRLFKKLGFTPLQAAFSIFFIACQQFYVIPYVFYNGGEILIFAFTGWFLLGCTAINKINWQFGVFILFSGLIGFFCKSAFIWLYGAGLIYLWIRLSNGKNLTRWLLNGIAMAVPSILSLAIIYFGYLSKGETPTSAAAGLKVTLEAFAFPIASPLLAGFSIDDLTNGLIFHADKPIFNPQLTVIILLLLAVGSLALFIGILKKVRHKNYQLLLGILYAVAFLFFCCQFLLQADISYEARHFRILGIMIIPGIFSLLGKAPINGQAAFGVVWLLIAGTTVYFFGKGYHRNAFETAHGSTGVAHLFIDQTTLNYITRLDEQHTNARFVFVSPDIGLEIKHNHIISLNPIGNDLVIDHDYYDHSGHPGPLFMVLPASYMGTKANELMGAFVDYQNFTIIMPGKSSVIYQAE</sequence>
<feature type="transmembrane region" description="Helical" evidence="1">
    <location>
        <begin position="177"/>
        <end position="205"/>
    </location>
</feature>
<gene>
    <name evidence="2" type="ORF">C8P68_101495</name>
</gene>
<feature type="transmembrane region" description="Helical" evidence="1">
    <location>
        <begin position="126"/>
        <end position="146"/>
    </location>
</feature>
<feature type="transmembrane region" description="Helical" evidence="1">
    <location>
        <begin position="12"/>
        <end position="34"/>
    </location>
</feature>
<feature type="transmembrane region" description="Helical" evidence="1">
    <location>
        <begin position="94"/>
        <end position="114"/>
    </location>
</feature>
<name>A0A2T5JFQ4_9SPHI</name>
<dbReference type="RefSeq" id="WP_107826665.1">
    <property type="nucleotide sequence ID" value="NZ_CP160205.1"/>
</dbReference>
<keyword evidence="3" id="KW-1185">Reference proteome</keyword>
<organism evidence="2 3">
    <name type="scientific">Mucilaginibacter yixingensis</name>
    <dbReference type="NCBI Taxonomy" id="1295612"/>
    <lineage>
        <taxon>Bacteria</taxon>
        <taxon>Pseudomonadati</taxon>
        <taxon>Bacteroidota</taxon>
        <taxon>Sphingobacteriia</taxon>
        <taxon>Sphingobacteriales</taxon>
        <taxon>Sphingobacteriaceae</taxon>
        <taxon>Mucilaginibacter</taxon>
    </lineage>
</organism>
<feature type="transmembrane region" description="Helical" evidence="1">
    <location>
        <begin position="259"/>
        <end position="282"/>
    </location>
</feature>
<protein>
    <recommendedName>
        <fullName evidence="4">Dolichyl-phosphate-mannose-protein mannosyltransferase</fullName>
    </recommendedName>
</protein>
<proteinExistence type="predicted"/>
<dbReference type="AlphaFoldDB" id="A0A2T5JFQ4"/>
<keyword evidence="1" id="KW-0812">Transmembrane</keyword>
<comment type="caution">
    <text evidence="2">The sequence shown here is derived from an EMBL/GenBank/DDBJ whole genome shotgun (WGS) entry which is preliminary data.</text>
</comment>
<feature type="transmembrane region" description="Helical" evidence="1">
    <location>
        <begin position="217"/>
        <end position="239"/>
    </location>
</feature>
<feature type="transmembrane region" description="Helical" evidence="1">
    <location>
        <begin position="294"/>
        <end position="313"/>
    </location>
</feature>
<feature type="transmembrane region" description="Helical" evidence="1">
    <location>
        <begin position="378"/>
        <end position="396"/>
    </location>
</feature>